<dbReference type="SUPFAM" id="SSF53955">
    <property type="entry name" value="Lysozyme-like"/>
    <property type="match status" value="1"/>
</dbReference>
<sequence length="215" mass="23049">MIVSASLLTACGASKADAAKYAVPLRDACDRYSINTPQRLAAFLAQIGHESTSLSATAESFNYAIPALMATFPRAMPFALASKYGRQPGEKAIPLDRQKQIASIVYANKYGNGPTESGDGWSFRGSGLIQTTFKANFKEAGDDIGVDLVKNPDLLRDDPQTAALAAGFYWINHGLNTLADAGNFDAVTRRINPAMAGKPDRDKRYDVARKALGLS</sequence>
<comment type="caution">
    <text evidence="2">The sequence shown here is derived from an EMBL/GenBank/DDBJ whole genome shotgun (WGS) entry which is preliminary data.</text>
</comment>
<dbReference type="InterPro" id="IPR023346">
    <property type="entry name" value="Lysozyme-like_dom_sf"/>
</dbReference>
<dbReference type="Proteomes" id="UP000195569">
    <property type="component" value="Unassembled WGS sequence"/>
</dbReference>
<organism evidence="2 3">
    <name type="scientific">Paraburkholderia piptadeniae</name>
    <dbReference type="NCBI Taxonomy" id="1701573"/>
    <lineage>
        <taxon>Bacteria</taxon>
        <taxon>Pseudomonadati</taxon>
        <taxon>Pseudomonadota</taxon>
        <taxon>Betaproteobacteria</taxon>
        <taxon>Burkholderiales</taxon>
        <taxon>Burkholderiaceae</taxon>
        <taxon>Paraburkholderia</taxon>
    </lineage>
</organism>
<dbReference type="InterPro" id="IPR000726">
    <property type="entry name" value="Glyco_hydro_19_cat"/>
</dbReference>
<dbReference type="InterPro" id="IPR052354">
    <property type="entry name" value="Cell_Wall_Dynamics_Protein"/>
</dbReference>
<name>A0A1N7S8Z2_9BURK</name>
<dbReference type="GO" id="GO:0016998">
    <property type="term" value="P:cell wall macromolecule catabolic process"/>
    <property type="evidence" value="ECO:0007669"/>
    <property type="project" value="InterPro"/>
</dbReference>
<gene>
    <name evidence="2" type="ORF">BN2476_350293</name>
</gene>
<evidence type="ECO:0000313" key="2">
    <source>
        <dbReference type="EMBL" id="SIT43793.1"/>
    </source>
</evidence>
<dbReference type="GO" id="GO:0006032">
    <property type="term" value="P:chitin catabolic process"/>
    <property type="evidence" value="ECO:0007669"/>
    <property type="project" value="InterPro"/>
</dbReference>
<keyword evidence="3" id="KW-1185">Reference proteome</keyword>
<proteinExistence type="predicted"/>
<accession>A0A1N7S8Z2</accession>
<dbReference type="PANTHER" id="PTHR34408">
    <property type="entry name" value="FAMILY PROTEIN, PUTATIVE-RELATED"/>
    <property type="match status" value="1"/>
</dbReference>
<dbReference type="Gene3D" id="1.10.530.10">
    <property type="match status" value="1"/>
</dbReference>
<protein>
    <submittedName>
        <fullName evidence="2">Chitinase</fullName>
    </submittedName>
</protein>
<evidence type="ECO:0000313" key="3">
    <source>
        <dbReference type="Proteomes" id="UP000195569"/>
    </source>
</evidence>
<dbReference type="Pfam" id="PF00182">
    <property type="entry name" value="Glyco_hydro_19"/>
    <property type="match status" value="1"/>
</dbReference>
<reference evidence="2" key="1">
    <citation type="submission" date="2016-12" db="EMBL/GenBank/DDBJ databases">
        <authorList>
            <person name="Moulin L."/>
        </authorList>
    </citation>
    <scope>NUCLEOTIDE SEQUENCE [LARGE SCALE GENOMIC DNA]</scope>
    <source>
        <strain evidence="2">STM 7183</strain>
    </source>
</reference>
<dbReference type="PANTHER" id="PTHR34408:SF1">
    <property type="entry name" value="GLYCOSYL HYDROLASE FAMILY 19 DOMAIN-CONTAINING PROTEIN HI_1415"/>
    <property type="match status" value="1"/>
</dbReference>
<dbReference type="RefSeq" id="WP_235850896.1">
    <property type="nucleotide sequence ID" value="NZ_CYGY02000035.1"/>
</dbReference>
<dbReference type="AlphaFoldDB" id="A0A1N7S8Z2"/>
<dbReference type="GO" id="GO:0004568">
    <property type="term" value="F:chitinase activity"/>
    <property type="evidence" value="ECO:0007669"/>
    <property type="project" value="InterPro"/>
</dbReference>
<dbReference type="EMBL" id="CYGY02000035">
    <property type="protein sequence ID" value="SIT43793.1"/>
    <property type="molecule type" value="Genomic_DNA"/>
</dbReference>
<feature type="domain" description="Glycoside hydrolase family 19 catalytic" evidence="1">
    <location>
        <begin position="101"/>
        <end position="175"/>
    </location>
</feature>
<evidence type="ECO:0000259" key="1">
    <source>
        <dbReference type="Pfam" id="PF00182"/>
    </source>
</evidence>